<dbReference type="Pfam" id="PF13809">
    <property type="entry name" value="Tubulin_2"/>
    <property type="match status" value="1"/>
</dbReference>
<feature type="coiled-coil region" evidence="1">
    <location>
        <begin position="774"/>
        <end position="801"/>
    </location>
</feature>
<dbReference type="Gene3D" id="3.40.50.1440">
    <property type="entry name" value="Tubulin/FtsZ, GTPase domain"/>
    <property type="match status" value="1"/>
</dbReference>
<protein>
    <submittedName>
        <fullName evidence="3">GYF domain-containing protein</fullName>
    </submittedName>
</protein>
<reference evidence="3" key="1">
    <citation type="submission" date="2022-02" db="EMBL/GenBank/DDBJ databases">
        <title>Acinetobacter A3.8 sp. nov., isolated from Sediment (Zhairuo Island).</title>
        <authorList>
            <person name="Zheng K."/>
        </authorList>
    </citation>
    <scope>NUCLEOTIDE SEQUENCE</scope>
    <source>
        <strain evidence="3">A3.8</strain>
    </source>
</reference>
<organism evidence="3 4">
    <name type="scientific">Acinetobacter sedimenti</name>
    <dbReference type="NCBI Taxonomy" id="2919922"/>
    <lineage>
        <taxon>Bacteria</taxon>
        <taxon>Pseudomonadati</taxon>
        <taxon>Pseudomonadota</taxon>
        <taxon>Gammaproteobacteria</taxon>
        <taxon>Moraxellales</taxon>
        <taxon>Moraxellaceae</taxon>
        <taxon>Acinetobacter</taxon>
    </lineage>
</organism>
<evidence type="ECO:0000256" key="1">
    <source>
        <dbReference type="SAM" id="Coils"/>
    </source>
</evidence>
<keyword evidence="4" id="KW-1185">Reference proteome</keyword>
<dbReference type="AlphaFoldDB" id="A0A9X1X0V6"/>
<feature type="domain" description="GYF" evidence="2">
    <location>
        <begin position="1179"/>
        <end position="1228"/>
    </location>
</feature>
<sequence>MSEVQQKAGSTASKVEQSVKLRPTLYIGVGGTGMEVMMRVRRRILNASWGNDKVRLQSLSEFPLAQFIHFDLDQGAIIDSGRAQTEDLQYNLVKFTDDERLVESFDIEKYSRDDASLNRYPHIQNWLPLTPKKIRELGIDPAKGAGQIRAVSRLYFFDKYTRVRDKIRSKLNVLKAGLSRDDILKKLNLELDTSKFRIVVIGSVAGGTGSGSFLDMGWLAKWVASNEVEAADVELLVFLPTGYSGANKSRTEANAYAALMEIESCMVGHSKYVEKWDDFDRPQLASKPYDEVHLIDSGNLARQHTDRMEDVYSMVAETLFEDFRSADFANRKRSVAVNQRQHKIHMFSPPVPAGRFGDMKLNNSLAYSAFGQATLDTLGHARAAEYVYSLGSNMLKAFFGVASSSPNANRASEKQRDDFMSEFMFLGMRVFNDLPTFSPATLKNPEIDALCKPFSDLDIVEVLLRSGQSSVEIDVTEETRDRVNLRISEISQIEREQWGTEVRKMMQGLLRDVIRNTDSTSDTAEDRVMRRRKALFESLKKELEAKLYQYLDNQERGGLEYVISLVEQIKDKIENTNSGICVQLKESSERYTKIKDALQSYEYDKQLKDLDETKGGGFLGLGRNAKEEQARTILENLKQDIANILSFHLHAKAALEAIELMKDISKWLGNSQGVDDNGRTIWNGILGDLQNGQDAVIEMMKRLDRDKEVIHQNIRTKHATVQIIETEETTQKNIDPRILHEWAAEAFKDFGGSREIFKQLVDPDGHPKLLLTILRMAEYRLEKIEQDADAHEDALYEALDKMSAVERQKIFSDWLQRAMPWIDARLGSDLDGISDRFKCFIGVKNAQEFSKKFKPELIGCIPNGLGLNAQALSIVETGEAGRAVCYVELSGIPLTMLRGIETWRTSYRKESERTPLHTHIDSTRFKHPYSPSPQELNELADDFKCYLKAVMLGVLKRCDIADLIPAGQYEFTVARGDVRRLGNERNFRLNGLPQSYRDNIYQQVKQKFEQIKSSPASLALLIGLTDFYEKQVYTLRLVPNEKGGEAERVGFACAITKELKKELLQDAADLNISDADIECAYSLTEYPENMQTWASVVKNSDEDSYLDEIREKSKDHPRLKWVMNMSPSVLQQHDAILHGTTAPAAVMASPMMGAPAASTPPPAFGAAPPPLQQQPKYQYHVAINGQTYGPYPHEQMLSMLQAKQIDPSAMVWREGLANWVAISQCLELVVTPPSLSSITPPPPSFG</sequence>
<name>A0A9X1X0V6_9GAMM</name>
<dbReference type="RefSeq" id="WP_241573537.1">
    <property type="nucleotide sequence ID" value="NZ_JAKUML010000022.1"/>
</dbReference>
<evidence type="ECO:0000259" key="2">
    <source>
        <dbReference type="Pfam" id="PF14237"/>
    </source>
</evidence>
<evidence type="ECO:0000313" key="4">
    <source>
        <dbReference type="Proteomes" id="UP001139701"/>
    </source>
</evidence>
<keyword evidence="1" id="KW-0175">Coiled coil</keyword>
<dbReference type="InterPro" id="IPR036525">
    <property type="entry name" value="Tubulin/FtsZ_GTPase_sf"/>
</dbReference>
<dbReference type="InterPro" id="IPR025904">
    <property type="entry name" value="Tubulin-like"/>
</dbReference>
<gene>
    <name evidence="3" type="ORF">MKI79_11010</name>
</gene>
<comment type="caution">
    <text evidence="3">The sequence shown here is derived from an EMBL/GenBank/DDBJ whole genome shotgun (WGS) entry which is preliminary data.</text>
</comment>
<proteinExistence type="predicted"/>
<dbReference type="InterPro" id="IPR025640">
    <property type="entry name" value="GYF_2"/>
</dbReference>
<dbReference type="EMBL" id="JAKUML010000022">
    <property type="protein sequence ID" value="MCJ8147407.1"/>
    <property type="molecule type" value="Genomic_DNA"/>
</dbReference>
<dbReference type="Pfam" id="PF14237">
    <property type="entry name" value="GYF_2"/>
    <property type="match status" value="1"/>
</dbReference>
<evidence type="ECO:0000313" key="3">
    <source>
        <dbReference type="EMBL" id="MCJ8147407.1"/>
    </source>
</evidence>
<dbReference type="Proteomes" id="UP001139701">
    <property type="component" value="Unassembled WGS sequence"/>
</dbReference>
<accession>A0A9X1X0V6</accession>